<keyword evidence="4" id="KW-0349">Heme</keyword>
<dbReference type="InterPro" id="IPR002397">
    <property type="entry name" value="Cyt_P450_B"/>
</dbReference>
<keyword evidence="3 4" id="KW-0408">Iron</keyword>
<evidence type="ECO:0000256" key="2">
    <source>
        <dbReference type="ARBA" id="ARBA00022723"/>
    </source>
</evidence>
<dbReference type="InterPro" id="IPR036396">
    <property type="entry name" value="Cyt_P450_sf"/>
</dbReference>
<keyword evidence="6" id="KW-0472">Membrane</keyword>
<sequence>MCVCVCVCLSLSLSLSHTHTHIKIASSQMEASALTWWCALLLGAVPFLVQVIWYWNDLRYFTSAKIKSMKKNNNSSGGNDGGRGGDDNSSSKGVAGRGKLPPGHMGLPVIGETLSLLWYFNFVHRPDDFINSKKQRYGEGAGMYRTHLCGKPTIVACTPAANKFVLQSGGEDFRSMWPSVELVGPSSVSNVEGRQHVRIRAFVLAAANHPKSLSKIARAIQPSIVAALRSWAVAGTINASVETKNVIFKNICKMFVSMDPSPVTEEIDRCFEGFAAGFRSVPINFPGTTFHHALQCRRKLSAIFREELAKRKEKKHGVEEAGDLMNGLMQVEDDEGKQMSDDEVIDNTITLVLAGYKSTSLAIMWALYHLSKTPDVLHKLREENILLRKEKKGEFLTLDDTYQLKYTSKVVEETLRLGNITMSVPRVANRDIEYQGYRIPKGWQVLVWIRSLHTDAKNFDDPLSFNPDRWDKPAKPGTFQAFGGGRRICAGNMLARLNLTIILHHLSVGYKWELLNPNAKISHFPHPRPVDGAAMKFSTL</sequence>
<dbReference type="OrthoDB" id="1879696at2759"/>
<feature type="transmembrane region" description="Helical" evidence="6">
    <location>
        <begin position="34"/>
        <end position="55"/>
    </location>
</feature>
<keyword evidence="2 4" id="KW-0479">Metal-binding</keyword>
<evidence type="ECO:0000256" key="1">
    <source>
        <dbReference type="ARBA" id="ARBA00010617"/>
    </source>
</evidence>
<dbReference type="Gene3D" id="1.10.630.10">
    <property type="entry name" value="Cytochrome P450"/>
    <property type="match status" value="1"/>
</dbReference>
<dbReference type="GO" id="GO:0004497">
    <property type="term" value="F:monooxygenase activity"/>
    <property type="evidence" value="ECO:0007669"/>
    <property type="project" value="UniProtKB-KW"/>
</dbReference>
<evidence type="ECO:0000256" key="4">
    <source>
        <dbReference type="RuleBase" id="RU000461"/>
    </source>
</evidence>
<gene>
    <name evidence="9" type="primary">LOC109712300</name>
</gene>
<dbReference type="PRINTS" id="PR00385">
    <property type="entry name" value="P450"/>
</dbReference>
<proteinExistence type="inferred from homology"/>
<evidence type="ECO:0000256" key="6">
    <source>
        <dbReference type="SAM" id="Phobius"/>
    </source>
</evidence>
<keyword evidence="6" id="KW-0812">Transmembrane</keyword>
<keyword evidence="4" id="KW-0560">Oxidoreductase</keyword>
<dbReference type="GO" id="GO:0020037">
    <property type="term" value="F:heme binding"/>
    <property type="evidence" value="ECO:0007669"/>
    <property type="project" value="InterPro"/>
</dbReference>
<feature type="region of interest" description="Disordered" evidence="5">
    <location>
        <begin position="72"/>
        <end position="100"/>
    </location>
</feature>
<dbReference type="PRINTS" id="PR00359">
    <property type="entry name" value="BP450"/>
</dbReference>
<protein>
    <submittedName>
        <fullName evidence="9">Ent-kaurenoic acid oxidase 1-like</fullName>
    </submittedName>
</protein>
<reference evidence="9" key="2">
    <citation type="submission" date="2025-08" db="UniProtKB">
        <authorList>
            <consortium name="RefSeq"/>
        </authorList>
    </citation>
    <scope>IDENTIFICATION</scope>
    <source>
        <tissue evidence="9">Leaf</tissue>
    </source>
</reference>
<dbReference type="AlphaFoldDB" id="A0A6P5F5V7"/>
<reference evidence="8" key="1">
    <citation type="journal article" date="2015" name="Nat. Genet.">
        <title>The pineapple genome and the evolution of CAM photosynthesis.</title>
        <authorList>
            <person name="Ming R."/>
            <person name="VanBuren R."/>
            <person name="Wai C.M."/>
            <person name="Tang H."/>
            <person name="Schatz M.C."/>
            <person name="Bowers J.E."/>
            <person name="Lyons E."/>
            <person name="Wang M.L."/>
            <person name="Chen J."/>
            <person name="Biggers E."/>
            <person name="Zhang J."/>
            <person name="Huang L."/>
            <person name="Zhang L."/>
            <person name="Miao W."/>
            <person name="Zhang J."/>
            <person name="Ye Z."/>
            <person name="Miao C."/>
            <person name="Lin Z."/>
            <person name="Wang H."/>
            <person name="Zhou H."/>
            <person name="Yim W.C."/>
            <person name="Priest H.D."/>
            <person name="Zheng C."/>
            <person name="Woodhouse M."/>
            <person name="Edger P.P."/>
            <person name="Guyot R."/>
            <person name="Guo H.B."/>
            <person name="Guo H."/>
            <person name="Zheng G."/>
            <person name="Singh R."/>
            <person name="Sharma A."/>
            <person name="Min X."/>
            <person name="Zheng Y."/>
            <person name="Lee H."/>
            <person name="Gurtowski J."/>
            <person name="Sedlazeck F.J."/>
            <person name="Harkess A."/>
            <person name="McKain M.R."/>
            <person name="Liao Z."/>
            <person name="Fang J."/>
            <person name="Liu J."/>
            <person name="Zhang X."/>
            <person name="Zhang Q."/>
            <person name="Hu W."/>
            <person name="Qin Y."/>
            <person name="Wang K."/>
            <person name="Chen L.Y."/>
            <person name="Shirley N."/>
            <person name="Lin Y.R."/>
            <person name="Liu L.Y."/>
            <person name="Hernandez A.G."/>
            <person name="Wright C.L."/>
            <person name="Bulone V."/>
            <person name="Tuskan G.A."/>
            <person name="Heath K."/>
            <person name="Zee F."/>
            <person name="Moore P.H."/>
            <person name="Sunkar R."/>
            <person name="Leebens-Mack J.H."/>
            <person name="Mockler T."/>
            <person name="Bennetzen J.L."/>
            <person name="Freeling M."/>
            <person name="Sankoff D."/>
            <person name="Paterson A.H."/>
            <person name="Zhu X."/>
            <person name="Yang X."/>
            <person name="Smith J.A."/>
            <person name="Cushman J.C."/>
            <person name="Paull R.E."/>
            <person name="Yu Q."/>
        </authorList>
    </citation>
    <scope>NUCLEOTIDE SEQUENCE [LARGE SCALE GENOMIC DNA]</scope>
    <source>
        <strain evidence="8">cv. F153</strain>
    </source>
</reference>
<comment type="similarity">
    <text evidence="1 4">Belongs to the cytochrome P450 family.</text>
</comment>
<dbReference type="Pfam" id="PF00067">
    <property type="entry name" value="p450"/>
    <property type="match status" value="1"/>
</dbReference>
<dbReference type="PROSITE" id="PS00086">
    <property type="entry name" value="CYTOCHROME_P450"/>
    <property type="match status" value="1"/>
</dbReference>
<feature type="chain" id="PRO_5028349482" evidence="7">
    <location>
        <begin position="19"/>
        <end position="540"/>
    </location>
</feature>
<feature type="signal peptide" evidence="7">
    <location>
        <begin position="1"/>
        <end position="18"/>
    </location>
</feature>
<dbReference type="Proteomes" id="UP000515123">
    <property type="component" value="Linkage group 7"/>
</dbReference>
<dbReference type="PANTHER" id="PTHR24286:SF12">
    <property type="entry name" value="CYTOCHROME P450 FAMILY PROTEIN, EXPRESSED"/>
    <property type="match status" value="1"/>
</dbReference>
<organism evidence="8 9">
    <name type="scientific">Ananas comosus</name>
    <name type="common">Pineapple</name>
    <name type="synonym">Ananas ananas</name>
    <dbReference type="NCBI Taxonomy" id="4615"/>
    <lineage>
        <taxon>Eukaryota</taxon>
        <taxon>Viridiplantae</taxon>
        <taxon>Streptophyta</taxon>
        <taxon>Embryophyta</taxon>
        <taxon>Tracheophyta</taxon>
        <taxon>Spermatophyta</taxon>
        <taxon>Magnoliopsida</taxon>
        <taxon>Liliopsida</taxon>
        <taxon>Poales</taxon>
        <taxon>Bromeliaceae</taxon>
        <taxon>Bromelioideae</taxon>
        <taxon>Ananas</taxon>
    </lineage>
</organism>
<evidence type="ECO:0000256" key="5">
    <source>
        <dbReference type="SAM" id="MobiDB-lite"/>
    </source>
</evidence>
<evidence type="ECO:0000256" key="7">
    <source>
        <dbReference type="SAM" id="SignalP"/>
    </source>
</evidence>
<evidence type="ECO:0000313" key="9">
    <source>
        <dbReference type="RefSeq" id="XP_020091379.1"/>
    </source>
</evidence>
<dbReference type="GeneID" id="109712300"/>
<dbReference type="PANTHER" id="PTHR24286">
    <property type="entry name" value="CYTOCHROME P450 26"/>
    <property type="match status" value="1"/>
</dbReference>
<keyword evidence="6" id="KW-1133">Transmembrane helix</keyword>
<dbReference type="GO" id="GO:0010268">
    <property type="term" value="P:brassinosteroid homeostasis"/>
    <property type="evidence" value="ECO:0007669"/>
    <property type="project" value="TreeGrafter"/>
</dbReference>
<keyword evidence="4" id="KW-0503">Monooxygenase</keyword>
<dbReference type="GO" id="GO:0016705">
    <property type="term" value="F:oxidoreductase activity, acting on paired donors, with incorporation or reduction of molecular oxygen"/>
    <property type="evidence" value="ECO:0007669"/>
    <property type="project" value="InterPro"/>
</dbReference>
<dbReference type="GO" id="GO:0016132">
    <property type="term" value="P:brassinosteroid biosynthetic process"/>
    <property type="evidence" value="ECO:0007669"/>
    <property type="project" value="TreeGrafter"/>
</dbReference>
<evidence type="ECO:0000313" key="8">
    <source>
        <dbReference type="Proteomes" id="UP000515123"/>
    </source>
</evidence>
<accession>A0A6P5F5V7</accession>
<keyword evidence="8" id="KW-1185">Reference proteome</keyword>
<keyword evidence="7" id="KW-0732">Signal</keyword>
<dbReference type="InterPro" id="IPR001128">
    <property type="entry name" value="Cyt_P450"/>
</dbReference>
<dbReference type="SUPFAM" id="SSF48264">
    <property type="entry name" value="Cytochrome P450"/>
    <property type="match status" value="1"/>
</dbReference>
<dbReference type="GO" id="GO:0005506">
    <property type="term" value="F:iron ion binding"/>
    <property type="evidence" value="ECO:0007669"/>
    <property type="project" value="InterPro"/>
</dbReference>
<name>A0A6P5F5V7_ANACO</name>
<dbReference type="GO" id="GO:0016125">
    <property type="term" value="P:sterol metabolic process"/>
    <property type="evidence" value="ECO:0007669"/>
    <property type="project" value="TreeGrafter"/>
</dbReference>
<dbReference type="RefSeq" id="XP_020091379.1">
    <property type="nucleotide sequence ID" value="XM_020235790.1"/>
</dbReference>
<evidence type="ECO:0000256" key="3">
    <source>
        <dbReference type="ARBA" id="ARBA00023004"/>
    </source>
</evidence>
<dbReference type="InterPro" id="IPR017972">
    <property type="entry name" value="Cyt_P450_CS"/>
</dbReference>